<keyword evidence="1" id="KW-1133">Transmembrane helix</keyword>
<keyword evidence="1" id="KW-0472">Membrane</keyword>
<evidence type="ECO:0000313" key="2">
    <source>
        <dbReference type="EMBL" id="KAB1155433.1"/>
    </source>
</evidence>
<feature type="transmembrane region" description="Helical" evidence="1">
    <location>
        <begin position="88"/>
        <end position="110"/>
    </location>
</feature>
<evidence type="ECO:0000256" key="1">
    <source>
        <dbReference type="SAM" id="Phobius"/>
    </source>
</evidence>
<dbReference type="Proteomes" id="UP000467305">
    <property type="component" value="Unassembled WGS sequence"/>
</dbReference>
<name>A0A7J5AD69_9FLAO</name>
<protein>
    <submittedName>
        <fullName evidence="2">Uncharacterized protein</fullName>
    </submittedName>
</protein>
<dbReference type="EMBL" id="WAAU01000024">
    <property type="protein sequence ID" value="KAB1155433.1"/>
    <property type="molecule type" value="Genomic_DNA"/>
</dbReference>
<evidence type="ECO:0000313" key="3">
    <source>
        <dbReference type="Proteomes" id="UP000467305"/>
    </source>
</evidence>
<dbReference type="AlphaFoldDB" id="A0A7J5AD69"/>
<comment type="caution">
    <text evidence="2">The sequence shown here is derived from an EMBL/GenBank/DDBJ whole genome shotgun (WGS) entry which is preliminary data.</text>
</comment>
<accession>A0A7J5AD69</accession>
<feature type="transmembrane region" description="Helical" evidence="1">
    <location>
        <begin position="43"/>
        <end position="68"/>
    </location>
</feature>
<keyword evidence="1" id="KW-0812">Transmembrane</keyword>
<dbReference type="OrthoDB" id="1190950at2"/>
<feature type="transmembrane region" description="Helical" evidence="1">
    <location>
        <begin position="20"/>
        <end position="37"/>
    </location>
</feature>
<sequence>MKSERIIDGIKWWESKRWIFNLLVGLSGVFGIVKGINVATENIFVISDILGIILSGIIANIFYSSGILVEIFDNYYFNNKLKMERFRIVFLILGCLVCCVYTYVSAYFYYNLSFQW</sequence>
<keyword evidence="3" id="KW-1185">Reference proteome</keyword>
<reference evidence="2 3" key="1">
    <citation type="submission" date="2019-09" db="EMBL/GenBank/DDBJ databases">
        <authorList>
            <person name="Cao W.R."/>
        </authorList>
    </citation>
    <scope>NUCLEOTIDE SEQUENCE [LARGE SCALE GENOMIC DNA]</scope>
    <source>
        <strain evidence="3">a4</strain>
    </source>
</reference>
<proteinExistence type="predicted"/>
<organism evidence="2 3">
    <name type="scientific">Tenacibaculum aiptasiae</name>
    <dbReference type="NCBI Taxonomy" id="426481"/>
    <lineage>
        <taxon>Bacteria</taxon>
        <taxon>Pseudomonadati</taxon>
        <taxon>Bacteroidota</taxon>
        <taxon>Flavobacteriia</taxon>
        <taxon>Flavobacteriales</taxon>
        <taxon>Flavobacteriaceae</taxon>
        <taxon>Tenacibaculum</taxon>
    </lineage>
</organism>
<gene>
    <name evidence="2" type="ORF">F7018_12335</name>
</gene>